<evidence type="ECO:0000313" key="2">
    <source>
        <dbReference type="Proteomes" id="UP001187192"/>
    </source>
</evidence>
<dbReference type="AlphaFoldDB" id="A0AA88DXK9"/>
<reference evidence="1" key="1">
    <citation type="submission" date="2023-07" db="EMBL/GenBank/DDBJ databases">
        <title>draft genome sequence of fig (Ficus carica).</title>
        <authorList>
            <person name="Takahashi T."/>
            <person name="Nishimura K."/>
        </authorList>
    </citation>
    <scope>NUCLEOTIDE SEQUENCE</scope>
</reference>
<dbReference type="EMBL" id="BTGU01000161">
    <property type="protein sequence ID" value="GMN63855.1"/>
    <property type="molecule type" value="Genomic_DNA"/>
</dbReference>
<gene>
    <name evidence="1" type="ORF">TIFTF001_032932</name>
</gene>
<dbReference type="Proteomes" id="UP001187192">
    <property type="component" value="Unassembled WGS sequence"/>
</dbReference>
<evidence type="ECO:0000313" key="1">
    <source>
        <dbReference type="EMBL" id="GMN63855.1"/>
    </source>
</evidence>
<proteinExistence type="predicted"/>
<protein>
    <submittedName>
        <fullName evidence="1">Uncharacterized protein</fullName>
    </submittedName>
</protein>
<accession>A0AA88DXK9</accession>
<sequence>MDKFVRLPCQRSQGQSSSVIGHSRVVQISMKHILTQFVVNDVCHDSDSTDNVEEREESQ</sequence>
<organism evidence="1 2">
    <name type="scientific">Ficus carica</name>
    <name type="common">Common fig</name>
    <dbReference type="NCBI Taxonomy" id="3494"/>
    <lineage>
        <taxon>Eukaryota</taxon>
        <taxon>Viridiplantae</taxon>
        <taxon>Streptophyta</taxon>
        <taxon>Embryophyta</taxon>
        <taxon>Tracheophyta</taxon>
        <taxon>Spermatophyta</taxon>
        <taxon>Magnoliopsida</taxon>
        <taxon>eudicotyledons</taxon>
        <taxon>Gunneridae</taxon>
        <taxon>Pentapetalae</taxon>
        <taxon>rosids</taxon>
        <taxon>fabids</taxon>
        <taxon>Rosales</taxon>
        <taxon>Moraceae</taxon>
        <taxon>Ficeae</taxon>
        <taxon>Ficus</taxon>
    </lineage>
</organism>
<keyword evidence="2" id="KW-1185">Reference proteome</keyword>
<comment type="caution">
    <text evidence="1">The sequence shown here is derived from an EMBL/GenBank/DDBJ whole genome shotgun (WGS) entry which is preliminary data.</text>
</comment>
<name>A0AA88DXK9_FICCA</name>